<sequence>MSKGQITGAQGIFEREVTAYADEPYADTDTYANGFENKPQKRIPKAGAKAEAGVGQAGAQWSATEDNVPNTFAEATAEGLEAVSAVTGPIEASLGMDTGIPEDITGETAG</sequence>
<evidence type="ECO:0000256" key="1">
    <source>
        <dbReference type="SAM" id="MobiDB-lite"/>
    </source>
</evidence>
<proteinExistence type="predicted"/>
<gene>
    <name evidence="2" type="ORF">KOW79_011065</name>
</gene>
<comment type="caution">
    <text evidence="2">The sequence shown here is derived from an EMBL/GenBank/DDBJ whole genome shotgun (WGS) entry which is preliminary data.</text>
</comment>
<dbReference type="AlphaFoldDB" id="A0A9D3NMQ2"/>
<keyword evidence="3" id="KW-1185">Reference proteome</keyword>
<name>A0A9D3NMQ2_9TELE</name>
<protein>
    <submittedName>
        <fullName evidence="2">Uncharacterized protein</fullName>
    </submittedName>
</protein>
<evidence type="ECO:0000313" key="3">
    <source>
        <dbReference type="Proteomes" id="UP000824219"/>
    </source>
</evidence>
<organism evidence="2 3">
    <name type="scientific">Hemibagrus wyckioides</name>
    <dbReference type="NCBI Taxonomy" id="337641"/>
    <lineage>
        <taxon>Eukaryota</taxon>
        <taxon>Metazoa</taxon>
        <taxon>Chordata</taxon>
        <taxon>Craniata</taxon>
        <taxon>Vertebrata</taxon>
        <taxon>Euteleostomi</taxon>
        <taxon>Actinopterygii</taxon>
        <taxon>Neopterygii</taxon>
        <taxon>Teleostei</taxon>
        <taxon>Ostariophysi</taxon>
        <taxon>Siluriformes</taxon>
        <taxon>Bagridae</taxon>
        <taxon>Hemibagrus</taxon>
    </lineage>
</organism>
<reference evidence="2 3" key="1">
    <citation type="submission" date="2021-06" db="EMBL/GenBank/DDBJ databases">
        <title>Chromosome-level genome assembly of the red-tail catfish (Hemibagrus wyckioides).</title>
        <authorList>
            <person name="Shao F."/>
        </authorList>
    </citation>
    <scope>NUCLEOTIDE SEQUENCE [LARGE SCALE GENOMIC DNA]</scope>
    <source>
        <strain evidence="2">EC202008001</strain>
        <tissue evidence="2">Blood</tissue>
    </source>
</reference>
<feature type="region of interest" description="Disordered" evidence="1">
    <location>
        <begin position="32"/>
        <end position="63"/>
    </location>
</feature>
<evidence type="ECO:0000313" key="2">
    <source>
        <dbReference type="EMBL" id="KAG7324749.1"/>
    </source>
</evidence>
<dbReference type="OrthoDB" id="2333662at2759"/>
<dbReference type="Proteomes" id="UP000824219">
    <property type="component" value="Linkage Group LG13"/>
</dbReference>
<accession>A0A9D3NMQ2</accession>
<dbReference type="EMBL" id="JAHKSW010000013">
    <property type="protein sequence ID" value="KAG7324749.1"/>
    <property type="molecule type" value="Genomic_DNA"/>
</dbReference>